<dbReference type="AlphaFoldDB" id="A0AA38PET5"/>
<name>A0AA38PET5_9AGAR</name>
<feature type="coiled-coil region" evidence="1">
    <location>
        <begin position="165"/>
        <end position="192"/>
    </location>
</feature>
<organism evidence="2 3">
    <name type="scientific">Lentinula raphanica</name>
    <dbReference type="NCBI Taxonomy" id="153919"/>
    <lineage>
        <taxon>Eukaryota</taxon>
        <taxon>Fungi</taxon>
        <taxon>Dikarya</taxon>
        <taxon>Basidiomycota</taxon>
        <taxon>Agaricomycotina</taxon>
        <taxon>Agaricomycetes</taxon>
        <taxon>Agaricomycetidae</taxon>
        <taxon>Agaricales</taxon>
        <taxon>Marasmiineae</taxon>
        <taxon>Omphalotaceae</taxon>
        <taxon>Lentinula</taxon>
    </lineage>
</organism>
<evidence type="ECO:0000256" key="1">
    <source>
        <dbReference type="SAM" id="Coils"/>
    </source>
</evidence>
<keyword evidence="3" id="KW-1185">Reference proteome</keyword>
<gene>
    <name evidence="2" type="ORF">F5878DRAFT_609751</name>
</gene>
<dbReference type="EMBL" id="MU806033">
    <property type="protein sequence ID" value="KAJ3841613.1"/>
    <property type="molecule type" value="Genomic_DNA"/>
</dbReference>
<comment type="caution">
    <text evidence="2">The sequence shown here is derived from an EMBL/GenBank/DDBJ whole genome shotgun (WGS) entry which is preliminary data.</text>
</comment>
<keyword evidence="1" id="KW-0175">Coiled coil</keyword>
<reference evidence="2" key="1">
    <citation type="submission" date="2022-08" db="EMBL/GenBank/DDBJ databases">
        <authorList>
            <consortium name="DOE Joint Genome Institute"/>
            <person name="Min B."/>
            <person name="Riley R."/>
            <person name="Sierra-Patev S."/>
            <person name="Naranjo-Ortiz M."/>
            <person name="Looney B."/>
            <person name="Konkel Z."/>
            <person name="Slot J.C."/>
            <person name="Sakamoto Y."/>
            <person name="Steenwyk J.L."/>
            <person name="Rokas A."/>
            <person name="Carro J."/>
            <person name="Camarero S."/>
            <person name="Ferreira P."/>
            <person name="Molpeceres G."/>
            <person name="Ruiz-Duenas F.J."/>
            <person name="Serrano A."/>
            <person name="Henrissat B."/>
            <person name="Drula E."/>
            <person name="Hughes K.W."/>
            <person name="Mata J.L."/>
            <person name="Ishikawa N.K."/>
            <person name="Vargas-Isla R."/>
            <person name="Ushijima S."/>
            <person name="Smith C.A."/>
            <person name="Ahrendt S."/>
            <person name="Andreopoulos W."/>
            <person name="He G."/>
            <person name="Labutti K."/>
            <person name="Lipzen A."/>
            <person name="Ng V."/>
            <person name="Sandor L."/>
            <person name="Barry K."/>
            <person name="Martinez A.T."/>
            <person name="Xiao Y."/>
            <person name="Gibbons J.G."/>
            <person name="Terashima K."/>
            <person name="Hibbett D.S."/>
            <person name="Grigoriev I.V."/>
        </authorList>
    </citation>
    <scope>NUCLEOTIDE SEQUENCE</scope>
    <source>
        <strain evidence="2">TFB9207</strain>
    </source>
</reference>
<evidence type="ECO:0000313" key="2">
    <source>
        <dbReference type="EMBL" id="KAJ3841613.1"/>
    </source>
</evidence>
<sequence>MFDNFHLNPLRGALIIGAFSSALAAPTLMSASHYARDLPTYQLEPANAPVQGPHLAARTRGLDLLAGVQARALRSNSARNIDNDDEDSDVDHSDESYIFFPSVRQVSDDHTRLQRRAGPDVMSKTADEWRTEAVRLRGILDSTKQQKFQLERAARDGPDGHSLAIPGLEDKIEKLEREIEECDRLADERAVRS</sequence>
<accession>A0AA38PET5</accession>
<evidence type="ECO:0000313" key="3">
    <source>
        <dbReference type="Proteomes" id="UP001163846"/>
    </source>
</evidence>
<dbReference type="Proteomes" id="UP001163846">
    <property type="component" value="Unassembled WGS sequence"/>
</dbReference>
<protein>
    <submittedName>
        <fullName evidence="2">Uncharacterized protein</fullName>
    </submittedName>
</protein>
<proteinExistence type="predicted"/>